<dbReference type="AlphaFoldDB" id="I4Z595"/>
<evidence type="ECO:0000256" key="1">
    <source>
        <dbReference type="ARBA" id="ARBA00010923"/>
    </source>
</evidence>
<dbReference type="InterPro" id="IPR044946">
    <property type="entry name" value="Restrct_endonuc_typeI_TRD_sf"/>
</dbReference>
<gene>
    <name evidence="6" type="ORF">LepocDRAFT_00001150</name>
</gene>
<dbReference type="PANTHER" id="PTHR43140">
    <property type="entry name" value="TYPE-1 RESTRICTION ENZYME ECOKI SPECIFICITY PROTEIN"/>
    <property type="match status" value="1"/>
</dbReference>
<keyword evidence="3" id="KW-0238">DNA-binding</keyword>
<dbReference type="RefSeq" id="WP_009453539.1">
    <property type="nucleotide sequence ID" value="NZ_JH660688.1"/>
</dbReference>
<name>I4Z595_9BURK</name>
<keyword evidence="6" id="KW-0255">Endonuclease</keyword>
<dbReference type="HOGENOM" id="CLU_021095_10_4_4"/>
<dbReference type="PANTHER" id="PTHR43140:SF1">
    <property type="entry name" value="TYPE I RESTRICTION ENZYME ECOKI SPECIFICITY SUBUNIT"/>
    <property type="match status" value="1"/>
</dbReference>
<evidence type="ECO:0000256" key="2">
    <source>
        <dbReference type="ARBA" id="ARBA00022747"/>
    </source>
</evidence>
<dbReference type="InterPro" id="IPR051212">
    <property type="entry name" value="Type-I_RE_S_subunit"/>
</dbReference>
<evidence type="ECO:0000256" key="3">
    <source>
        <dbReference type="ARBA" id="ARBA00023125"/>
    </source>
</evidence>
<dbReference type="GO" id="GO:0004519">
    <property type="term" value="F:endonuclease activity"/>
    <property type="evidence" value="ECO:0007669"/>
    <property type="project" value="UniProtKB-KW"/>
</dbReference>
<feature type="coiled-coil region" evidence="4">
    <location>
        <begin position="212"/>
        <end position="239"/>
    </location>
</feature>
<dbReference type="GO" id="GO:0009307">
    <property type="term" value="P:DNA restriction-modification system"/>
    <property type="evidence" value="ECO:0007669"/>
    <property type="project" value="UniProtKB-KW"/>
</dbReference>
<accession>I4Z595</accession>
<dbReference type="Pfam" id="PF01420">
    <property type="entry name" value="Methylase_S"/>
    <property type="match status" value="1"/>
</dbReference>
<protein>
    <submittedName>
        <fullName evidence="6">Restriction endonuclease S subunit</fullName>
    </submittedName>
</protein>
<dbReference type="Gene3D" id="3.90.220.20">
    <property type="entry name" value="DNA methylase specificity domains"/>
    <property type="match status" value="2"/>
</dbReference>
<reference evidence="6 7" key="1">
    <citation type="submission" date="2012-04" db="EMBL/GenBank/DDBJ databases">
        <title>Improved High-Quality Draft sequence of Leptothrix ochracea L12.</title>
        <authorList>
            <consortium name="US DOE Joint Genome Institute"/>
            <person name="Lucas S."/>
            <person name="Han J."/>
            <person name="Lapidus A."/>
            <person name="Cheng J.-F."/>
            <person name="Goodwin L."/>
            <person name="Pitluck S."/>
            <person name="Peters L."/>
            <person name="Zeytun A."/>
            <person name="Detter J.C."/>
            <person name="Han C."/>
            <person name="Tapia R."/>
            <person name="Land M."/>
            <person name="Hauser L."/>
            <person name="Kyrpides N."/>
            <person name="Ivanova N."/>
            <person name="Pagani I."/>
            <person name="Stepanauskas R."/>
            <person name="Masland D."/>
            <person name="Poulton N."/>
            <person name="Emerson D."/>
            <person name="Fleming E."/>
            <person name="Woyke T."/>
        </authorList>
    </citation>
    <scope>NUCLEOTIDE SEQUENCE [LARGE SCALE GENOMIC DNA]</scope>
    <source>
        <strain evidence="6 7">L12</strain>
    </source>
</reference>
<dbReference type="SUPFAM" id="SSF116734">
    <property type="entry name" value="DNA methylase specificity domain"/>
    <property type="match status" value="2"/>
</dbReference>
<evidence type="ECO:0000313" key="6">
    <source>
        <dbReference type="EMBL" id="EIM31387.1"/>
    </source>
</evidence>
<dbReference type="OrthoDB" id="5298944at2"/>
<keyword evidence="7" id="KW-1185">Reference proteome</keyword>
<organism evidence="6 7">
    <name type="scientific">Leptothrix ochracea L12</name>
    <dbReference type="NCBI Taxonomy" id="735332"/>
    <lineage>
        <taxon>Bacteria</taxon>
        <taxon>Pseudomonadati</taxon>
        <taxon>Pseudomonadota</taxon>
        <taxon>Betaproteobacteria</taxon>
        <taxon>Burkholderiales</taxon>
        <taxon>Sphaerotilaceae</taxon>
        <taxon>Leptothrix</taxon>
    </lineage>
</organism>
<evidence type="ECO:0000313" key="7">
    <source>
        <dbReference type="Proteomes" id="UP000053899"/>
    </source>
</evidence>
<sequence length="493" mass="55083">MLDLAVRGRLTQPQVGDDQATDLLLQITRAREALVAAGDLKFKVLPALKRDGAPFQLPTHWVWARLGEITNYGATTKADAIPDDAWLLDLEDIEKDTSRLLRRVSFFERGSLSDKNAFKAGDLLYCKLRPYLNKVIVADHDGYCTTEILPVRCYGNWVPQYFKLALKSPYFLAYVNEKSYGMKMPRLGTDDGRMAAFPLPPLAEQHRIVAKVDELMALCDRLEARQQDAEAAHERLVKVLLDGLTRARDAEEFEVGWQRLASAFSDAFTSDASIDKLVQAVRTLAFRGALSREGSSSWAQRQVHDVVHFLNGYAFKSEWFVEGGIRLVRNVNIAHGRIDWCDAACIPAERFDEFAAFKLNEGDVLLTLDRPIISTGLKVAVVRAEDLPCLLLQRVARLSPKADQLRAAFLLHWMRSPLFLDLIDPGRSNGVPHISTKQVGKMTIPVPSLDEQDRIVEVLDELLALCDQLKARIAAARAKQAQLAEVLVRAAAG</sequence>
<keyword evidence="6" id="KW-0378">Hydrolase</keyword>
<dbReference type="CDD" id="cd17259">
    <property type="entry name" value="RMtype1_S_StySKI-TRD2-CR2_like"/>
    <property type="match status" value="1"/>
</dbReference>
<feature type="domain" description="Type I restriction modification DNA specificity" evidence="5">
    <location>
        <begin position="297"/>
        <end position="473"/>
    </location>
</feature>
<dbReference type="GeneID" id="92352428"/>
<dbReference type="EMBL" id="JH660688">
    <property type="protein sequence ID" value="EIM31387.1"/>
    <property type="molecule type" value="Genomic_DNA"/>
</dbReference>
<dbReference type="GO" id="GO:0003677">
    <property type="term" value="F:DNA binding"/>
    <property type="evidence" value="ECO:0007669"/>
    <property type="project" value="UniProtKB-KW"/>
</dbReference>
<evidence type="ECO:0000259" key="5">
    <source>
        <dbReference type="Pfam" id="PF01420"/>
    </source>
</evidence>
<keyword evidence="6" id="KW-0540">Nuclease</keyword>
<keyword evidence="4" id="KW-0175">Coiled coil</keyword>
<evidence type="ECO:0000256" key="4">
    <source>
        <dbReference type="SAM" id="Coils"/>
    </source>
</evidence>
<comment type="similarity">
    <text evidence="1">Belongs to the type-I restriction system S methylase family.</text>
</comment>
<dbReference type="Proteomes" id="UP000053899">
    <property type="component" value="Unassembled WGS sequence"/>
</dbReference>
<proteinExistence type="inferred from homology"/>
<keyword evidence="2" id="KW-0680">Restriction system</keyword>
<dbReference type="InterPro" id="IPR000055">
    <property type="entry name" value="Restrct_endonuc_typeI_TRD"/>
</dbReference>
<feature type="coiled-coil region" evidence="4">
    <location>
        <begin position="459"/>
        <end position="486"/>
    </location>
</feature>